<keyword evidence="1" id="KW-0812">Transmembrane</keyword>
<name>A0ABX0ILW2_9FLAO</name>
<feature type="transmembrane region" description="Helical" evidence="1">
    <location>
        <begin position="6"/>
        <end position="29"/>
    </location>
</feature>
<keyword evidence="1" id="KW-1133">Transmembrane helix</keyword>
<evidence type="ECO:0000313" key="3">
    <source>
        <dbReference type="EMBL" id="NHN24785.1"/>
    </source>
</evidence>
<keyword evidence="1" id="KW-0472">Membrane</keyword>
<proteinExistence type="predicted"/>
<reference evidence="3" key="1">
    <citation type="submission" date="2019-05" db="EMBL/GenBank/DDBJ databases">
        <authorList>
            <person name="Lianzixin W."/>
        </authorList>
    </citation>
    <scope>NUCLEOTIDE SEQUENCE</scope>
    <source>
        <strain evidence="3">EC11</strain>
    </source>
</reference>
<sequence>MMNNNYHFMGLHLIWWCIAIVLLICFFLYKSFKNSDKKTTKETPIEILKKRLALGEISKEDYLEKKELIEK</sequence>
<feature type="domain" description="SHOCT" evidence="2">
    <location>
        <begin position="43"/>
        <end position="69"/>
    </location>
</feature>
<dbReference type="EMBL" id="VEVQ02000002">
    <property type="protein sequence ID" value="NHN24785.1"/>
    <property type="molecule type" value="Genomic_DNA"/>
</dbReference>
<comment type="caution">
    <text evidence="3">The sequence shown here is derived from an EMBL/GenBank/DDBJ whole genome shotgun (WGS) entry which is preliminary data.</text>
</comment>
<evidence type="ECO:0000259" key="2">
    <source>
        <dbReference type="Pfam" id="PF09851"/>
    </source>
</evidence>
<organism evidence="3 4">
    <name type="scientific">Flavobacterium jejuense</name>
    <dbReference type="NCBI Taxonomy" id="1544455"/>
    <lineage>
        <taxon>Bacteria</taxon>
        <taxon>Pseudomonadati</taxon>
        <taxon>Bacteroidota</taxon>
        <taxon>Flavobacteriia</taxon>
        <taxon>Flavobacteriales</taxon>
        <taxon>Flavobacteriaceae</taxon>
        <taxon>Flavobacterium</taxon>
    </lineage>
</organism>
<reference evidence="3" key="2">
    <citation type="submission" date="2020-02" db="EMBL/GenBank/DDBJ databases">
        <title>Flavobacterium profundi sp. nov., isolated from a deep-sea seamount.</title>
        <authorList>
            <person name="Zhang D.-C."/>
        </authorList>
    </citation>
    <scope>NUCLEOTIDE SEQUENCE</scope>
    <source>
        <strain evidence="3">EC11</strain>
    </source>
</reference>
<accession>A0ABX0ILW2</accession>
<evidence type="ECO:0000313" key="4">
    <source>
        <dbReference type="Proteomes" id="UP000817854"/>
    </source>
</evidence>
<dbReference type="RefSeq" id="WP_140960221.1">
    <property type="nucleotide sequence ID" value="NZ_VEVQ02000002.1"/>
</dbReference>
<dbReference type="Proteomes" id="UP000817854">
    <property type="component" value="Unassembled WGS sequence"/>
</dbReference>
<keyword evidence="4" id="KW-1185">Reference proteome</keyword>
<gene>
    <name evidence="3" type="ORF">FIA58_003765</name>
</gene>
<protein>
    <submittedName>
        <fullName evidence="3">SHOCT domain-containing protein</fullName>
    </submittedName>
</protein>
<dbReference type="InterPro" id="IPR018649">
    <property type="entry name" value="SHOCT"/>
</dbReference>
<dbReference type="Pfam" id="PF09851">
    <property type="entry name" value="SHOCT"/>
    <property type="match status" value="1"/>
</dbReference>
<evidence type="ECO:0000256" key="1">
    <source>
        <dbReference type="SAM" id="Phobius"/>
    </source>
</evidence>